<dbReference type="EMBL" id="JBHTAX010000003">
    <property type="protein sequence ID" value="MFC7192035.1"/>
    <property type="molecule type" value="Genomic_DNA"/>
</dbReference>
<sequence>MSSVASGGDSLPAEPIEDTDAHIDLWRCGVCGICHCSEEAARGCTHSSDPPLRAGSDDDGGESSGDEGGSTTVDLSSSWPSKPNRADAENGAEEPSADGSLPEGKECIRPIIEKLRSDYPSSSDGDLDGVWSEASAGVYP</sequence>
<evidence type="ECO:0000313" key="4">
    <source>
        <dbReference type="Proteomes" id="UP001596417"/>
    </source>
</evidence>
<organism evidence="3 4">
    <name type="scientific">Halocatena marina</name>
    <dbReference type="NCBI Taxonomy" id="2934937"/>
    <lineage>
        <taxon>Archaea</taxon>
        <taxon>Methanobacteriati</taxon>
        <taxon>Methanobacteriota</taxon>
        <taxon>Stenosarchaea group</taxon>
        <taxon>Halobacteria</taxon>
        <taxon>Halobacteriales</taxon>
        <taxon>Natronomonadaceae</taxon>
        <taxon>Halocatena</taxon>
    </lineage>
</organism>
<reference evidence="3" key="1">
    <citation type="journal article" date="2014" name="Int. J. Syst. Evol. Microbiol.">
        <title>Complete genome sequence of Corynebacterium casei LMG S-19264T (=DSM 44701T), isolated from a smear-ripened cheese.</title>
        <authorList>
            <consortium name="US DOE Joint Genome Institute (JGI-PGF)"/>
            <person name="Walter F."/>
            <person name="Albersmeier A."/>
            <person name="Kalinowski J."/>
            <person name="Ruckert C."/>
        </authorList>
    </citation>
    <scope>NUCLEOTIDE SEQUENCE [LARGE SCALE GENOMIC DNA]</scope>
    <source>
        <strain evidence="3">NBRC 107106</strain>
    </source>
</reference>
<reference evidence="4" key="2">
    <citation type="journal article" date="2019" name="Int. J. Syst. Evol. Microbiol.">
        <title>The Global Catalogue of Microorganisms (GCM) 10K type strain sequencing project: providing services to taxonomists for standard genome sequencing and annotation.</title>
        <authorList>
            <consortium name="The Broad Institute Genomics Platform"/>
            <consortium name="The Broad Institute Genome Sequencing Center for Infectious Disease"/>
            <person name="Wu L."/>
            <person name="Ma J."/>
        </authorList>
    </citation>
    <scope>NUCLEOTIDE SEQUENCE [LARGE SCALE GENOMIC DNA]</scope>
    <source>
        <strain evidence="4">RDMS1</strain>
    </source>
</reference>
<dbReference type="RefSeq" id="WP_390206608.1">
    <property type="nucleotide sequence ID" value="NZ_JBHTAX010000003.1"/>
</dbReference>
<feature type="compositionally biased region" description="Basic and acidic residues" evidence="1">
    <location>
        <begin position="103"/>
        <end position="117"/>
    </location>
</feature>
<comment type="caution">
    <text evidence="3">The sequence shown here is derived from an EMBL/GenBank/DDBJ whole genome shotgun (WGS) entry which is preliminary data.</text>
</comment>
<proteinExistence type="predicted"/>
<dbReference type="AlphaFoldDB" id="A0ABD5YRT6"/>
<feature type="region of interest" description="Disordered" evidence="1">
    <location>
        <begin position="42"/>
        <end position="140"/>
    </location>
</feature>
<gene>
    <name evidence="2" type="ORF">ACFQL7_20935</name>
    <name evidence="3" type="ORF">ACFQL7_21010</name>
</gene>
<protein>
    <submittedName>
        <fullName evidence="3">Uncharacterized protein</fullName>
    </submittedName>
</protein>
<reference evidence="3" key="3">
    <citation type="submission" date="2024-09" db="EMBL/GenBank/DDBJ databases">
        <authorList>
            <person name="Sun Q."/>
        </authorList>
    </citation>
    <scope>NUCLEOTIDE SEQUENCE</scope>
    <source>
        <strain evidence="3">NBRC 107106</strain>
    </source>
</reference>
<accession>A0ABD5YRT6</accession>
<dbReference type="Proteomes" id="UP001596417">
    <property type="component" value="Unassembled WGS sequence"/>
</dbReference>
<evidence type="ECO:0000313" key="2">
    <source>
        <dbReference type="EMBL" id="MFC7192020.1"/>
    </source>
</evidence>
<dbReference type="EMBL" id="JBHTAX010000003">
    <property type="protein sequence ID" value="MFC7192020.1"/>
    <property type="molecule type" value="Genomic_DNA"/>
</dbReference>
<evidence type="ECO:0000256" key="1">
    <source>
        <dbReference type="SAM" id="MobiDB-lite"/>
    </source>
</evidence>
<evidence type="ECO:0000313" key="3">
    <source>
        <dbReference type="EMBL" id="MFC7192035.1"/>
    </source>
</evidence>
<name>A0ABD5YRT6_9EURY</name>
<feature type="compositionally biased region" description="Polar residues" evidence="1">
    <location>
        <begin position="71"/>
        <end position="81"/>
    </location>
</feature>
<keyword evidence="4" id="KW-1185">Reference proteome</keyword>